<dbReference type="AlphaFoldDB" id="A0A7R9AEY0"/>
<dbReference type="Gene3D" id="2.40.10.10">
    <property type="entry name" value="Trypsin-like serine proteases"/>
    <property type="match status" value="1"/>
</dbReference>
<dbReference type="SMART" id="SM00020">
    <property type="entry name" value="Tryp_SPc"/>
    <property type="match status" value="1"/>
</dbReference>
<feature type="chain" id="PRO_5036209864" description="Peptidase S1 domain-containing protein" evidence="4">
    <location>
        <begin position="22"/>
        <end position="355"/>
    </location>
</feature>
<dbReference type="PANTHER" id="PTHR24250:SF27">
    <property type="entry name" value="ELASTASE 2 LIKE"/>
    <property type="match status" value="1"/>
</dbReference>
<proteinExistence type="predicted"/>
<dbReference type="InterPro" id="IPR001314">
    <property type="entry name" value="Peptidase_S1A"/>
</dbReference>
<keyword evidence="4" id="KW-0732">Signal</keyword>
<feature type="signal peptide" evidence="4">
    <location>
        <begin position="1"/>
        <end position="21"/>
    </location>
</feature>
<feature type="domain" description="Peptidase S1" evidence="5">
    <location>
        <begin position="90"/>
        <end position="325"/>
    </location>
</feature>
<dbReference type="GO" id="GO:0006508">
    <property type="term" value="P:proteolysis"/>
    <property type="evidence" value="ECO:0007669"/>
    <property type="project" value="UniProtKB-KW"/>
</dbReference>
<dbReference type="PROSITE" id="PS50240">
    <property type="entry name" value="TRYPSIN_DOM"/>
    <property type="match status" value="1"/>
</dbReference>
<name>A0A7R9AEY0_9CRUS</name>
<dbReference type="Pfam" id="PF00089">
    <property type="entry name" value="Trypsin"/>
    <property type="match status" value="1"/>
</dbReference>
<evidence type="ECO:0000256" key="1">
    <source>
        <dbReference type="ARBA" id="ARBA00023157"/>
    </source>
</evidence>
<dbReference type="EMBL" id="CAJPEV010004619">
    <property type="protein sequence ID" value="CAG0902079.1"/>
    <property type="molecule type" value="Genomic_DNA"/>
</dbReference>
<dbReference type="InterPro" id="IPR043504">
    <property type="entry name" value="Peptidase_S1_PA_chymotrypsin"/>
</dbReference>
<protein>
    <recommendedName>
        <fullName evidence="5">Peptidase S1 domain-containing protein</fullName>
    </recommendedName>
</protein>
<feature type="compositionally biased region" description="Pro residues" evidence="3">
    <location>
        <begin position="29"/>
        <end position="40"/>
    </location>
</feature>
<dbReference type="CDD" id="cd00190">
    <property type="entry name" value="Tryp_SPc"/>
    <property type="match status" value="1"/>
</dbReference>
<sequence length="355" mass="36959">MKGIACCLSAFLLLLLPEESAQGKAASPTPAPPPNCPSSAPPSLSLTSTQCGQSSVLRTRQTWLQWMWNSFTETFMGSQDLEREEGGGLIFNGAPATIAEAPFMAYIESFFADGSGAACSASILSEKWILTAAHCVVDSNNAFAVAAKVYVGNADNRYGALHDADSVARDGAFNINNIGNGHDIAFYRLATPLTFSPSIQPICFPTTDTVLGTAISDCDQRIYGWGKIDAAGQTSTNTLQKLNVTVSADVSACSSLTDETVVCVRGDVANSGACFGDSGGPLVVRYNGRAFVTGIASYVVGGCAPGIDGYTRASKYSALVQQAAVSGAIDSSSDSIITQALTPGLSQARLLEGYH</sequence>
<accession>A0A7R9AEY0</accession>
<dbReference type="InterPro" id="IPR009003">
    <property type="entry name" value="Peptidase_S1_PA"/>
</dbReference>
<evidence type="ECO:0000256" key="2">
    <source>
        <dbReference type="RuleBase" id="RU363034"/>
    </source>
</evidence>
<dbReference type="Proteomes" id="UP000677054">
    <property type="component" value="Unassembled WGS sequence"/>
</dbReference>
<dbReference type="InterPro" id="IPR018114">
    <property type="entry name" value="TRYPSIN_HIS"/>
</dbReference>
<evidence type="ECO:0000313" key="7">
    <source>
        <dbReference type="Proteomes" id="UP000677054"/>
    </source>
</evidence>
<dbReference type="GO" id="GO:0004252">
    <property type="term" value="F:serine-type endopeptidase activity"/>
    <property type="evidence" value="ECO:0007669"/>
    <property type="project" value="InterPro"/>
</dbReference>
<dbReference type="InterPro" id="IPR001254">
    <property type="entry name" value="Trypsin_dom"/>
</dbReference>
<dbReference type="PANTHER" id="PTHR24250">
    <property type="entry name" value="CHYMOTRYPSIN-RELATED"/>
    <property type="match status" value="1"/>
</dbReference>
<dbReference type="InterPro" id="IPR033116">
    <property type="entry name" value="TRYPSIN_SER"/>
</dbReference>
<keyword evidence="1" id="KW-1015">Disulfide bond</keyword>
<keyword evidence="7" id="KW-1185">Reference proteome</keyword>
<dbReference type="PRINTS" id="PR00722">
    <property type="entry name" value="CHYMOTRYPSIN"/>
</dbReference>
<feature type="region of interest" description="Disordered" evidence="3">
    <location>
        <begin position="23"/>
        <end position="44"/>
    </location>
</feature>
<evidence type="ECO:0000313" key="6">
    <source>
        <dbReference type="EMBL" id="CAD7252605.1"/>
    </source>
</evidence>
<evidence type="ECO:0000256" key="4">
    <source>
        <dbReference type="SAM" id="SignalP"/>
    </source>
</evidence>
<dbReference type="PROSITE" id="PS00134">
    <property type="entry name" value="TRYPSIN_HIS"/>
    <property type="match status" value="1"/>
</dbReference>
<keyword evidence="2" id="KW-0720">Serine protease</keyword>
<organism evidence="6">
    <name type="scientific">Darwinula stevensoni</name>
    <dbReference type="NCBI Taxonomy" id="69355"/>
    <lineage>
        <taxon>Eukaryota</taxon>
        <taxon>Metazoa</taxon>
        <taxon>Ecdysozoa</taxon>
        <taxon>Arthropoda</taxon>
        <taxon>Crustacea</taxon>
        <taxon>Oligostraca</taxon>
        <taxon>Ostracoda</taxon>
        <taxon>Podocopa</taxon>
        <taxon>Podocopida</taxon>
        <taxon>Darwinulocopina</taxon>
        <taxon>Darwinuloidea</taxon>
        <taxon>Darwinulidae</taxon>
        <taxon>Darwinula</taxon>
    </lineage>
</organism>
<dbReference type="PROSITE" id="PS00135">
    <property type="entry name" value="TRYPSIN_SER"/>
    <property type="match status" value="1"/>
</dbReference>
<gene>
    <name evidence="6" type="ORF">DSTB1V02_LOCUS12363</name>
</gene>
<dbReference type="EMBL" id="LR904136">
    <property type="protein sequence ID" value="CAD7252605.1"/>
    <property type="molecule type" value="Genomic_DNA"/>
</dbReference>
<dbReference type="OrthoDB" id="7863416at2759"/>
<dbReference type="SUPFAM" id="SSF50494">
    <property type="entry name" value="Trypsin-like serine proteases"/>
    <property type="match status" value="1"/>
</dbReference>
<evidence type="ECO:0000256" key="3">
    <source>
        <dbReference type="SAM" id="MobiDB-lite"/>
    </source>
</evidence>
<keyword evidence="2" id="KW-0378">Hydrolase</keyword>
<reference evidence="6" key="1">
    <citation type="submission" date="2020-11" db="EMBL/GenBank/DDBJ databases">
        <authorList>
            <person name="Tran Van P."/>
        </authorList>
    </citation>
    <scope>NUCLEOTIDE SEQUENCE</scope>
</reference>
<keyword evidence="2" id="KW-0645">Protease</keyword>
<evidence type="ECO:0000259" key="5">
    <source>
        <dbReference type="PROSITE" id="PS50240"/>
    </source>
</evidence>